<dbReference type="HOGENOM" id="CLU_031468_10_4_1"/>
<evidence type="ECO:0000259" key="5">
    <source>
        <dbReference type="Pfam" id="PF02558"/>
    </source>
</evidence>
<feature type="compositionally biased region" description="Basic and acidic residues" evidence="4">
    <location>
        <begin position="21"/>
        <end position="33"/>
    </location>
</feature>
<keyword evidence="8" id="KW-1185">Reference proteome</keyword>
<dbReference type="GO" id="GO:0005739">
    <property type="term" value="C:mitochondrion"/>
    <property type="evidence" value="ECO:0007669"/>
    <property type="project" value="TreeGrafter"/>
</dbReference>
<organism evidence="7 8">
    <name type="scientific">Thermothielavioides terrestris (strain ATCC 38088 / NRRL 8126)</name>
    <name type="common">Thielavia terrestris</name>
    <dbReference type="NCBI Taxonomy" id="578455"/>
    <lineage>
        <taxon>Eukaryota</taxon>
        <taxon>Fungi</taxon>
        <taxon>Dikarya</taxon>
        <taxon>Ascomycota</taxon>
        <taxon>Pezizomycotina</taxon>
        <taxon>Sordariomycetes</taxon>
        <taxon>Sordariomycetidae</taxon>
        <taxon>Sordariales</taxon>
        <taxon>Chaetomiaceae</taxon>
        <taxon>Thermothielavioides</taxon>
        <taxon>Thermothielavioides terrestris</taxon>
    </lineage>
</organism>
<dbReference type="Gene3D" id="1.10.1040.10">
    <property type="entry name" value="N-(1-d-carboxylethyl)-l-norvaline Dehydrogenase, domain 2"/>
    <property type="match status" value="1"/>
</dbReference>
<comment type="similarity">
    <text evidence="1">Belongs to the ketopantoate reductase family.</text>
</comment>
<dbReference type="AlphaFoldDB" id="G2R3Q7"/>
<dbReference type="KEGG" id="ttt:THITE_129237"/>
<dbReference type="InterPro" id="IPR008927">
    <property type="entry name" value="6-PGluconate_DH-like_C_sf"/>
</dbReference>
<dbReference type="EMBL" id="CP003010">
    <property type="protein sequence ID" value="AEO65157.1"/>
    <property type="molecule type" value="Genomic_DNA"/>
</dbReference>
<gene>
    <name evidence="7" type="ORF">THITE_129237</name>
</gene>
<dbReference type="Proteomes" id="UP000008181">
    <property type="component" value="Chromosome 2"/>
</dbReference>
<dbReference type="InterPro" id="IPR013328">
    <property type="entry name" value="6PGD_dom2"/>
</dbReference>
<dbReference type="PANTHER" id="PTHR43765:SF2">
    <property type="entry name" value="2-DEHYDROPANTOATE 2-REDUCTASE"/>
    <property type="match status" value="1"/>
</dbReference>
<feature type="compositionally biased region" description="Low complexity" evidence="4">
    <location>
        <begin position="451"/>
        <end position="460"/>
    </location>
</feature>
<dbReference type="STRING" id="578455.G2R3Q7"/>
<dbReference type="GeneID" id="11517839"/>
<dbReference type="InterPro" id="IPR013752">
    <property type="entry name" value="KPA_reductase"/>
</dbReference>
<dbReference type="GO" id="GO:0050661">
    <property type="term" value="F:NADP binding"/>
    <property type="evidence" value="ECO:0007669"/>
    <property type="project" value="TreeGrafter"/>
</dbReference>
<evidence type="ECO:0000256" key="2">
    <source>
        <dbReference type="ARBA" id="ARBA00022857"/>
    </source>
</evidence>
<dbReference type="GO" id="GO:0008677">
    <property type="term" value="F:2-dehydropantoate 2-reductase activity"/>
    <property type="evidence" value="ECO:0007669"/>
    <property type="project" value="TreeGrafter"/>
</dbReference>
<feature type="region of interest" description="Disordered" evidence="4">
    <location>
        <begin position="451"/>
        <end position="473"/>
    </location>
</feature>
<evidence type="ECO:0000313" key="7">
    <source>
        <dbReference type="EMBL" id="AEO65157.1"/>
    </source>
</evidence>
<dbReference type="InterPro" id="IPR013332">
    <property type="entry name" value="KPR_N"/>
</dbReference>
<evidence type="ECO:0000256" key="1">
    <source>
        <dbReference type="ARBA" id="ARBA00007870"/>
    </source>
</evidence>
<accession>G2R3Q7</accession>
<evidence type="ECO:0000313" key="8">
    <source>
        <dbReference type="Proteomes" id="UP000008181"/>
    </source>
</evidence>
<evidence type="ECO:0008006" key="9">
    <source>
        <dbReference type="Google" id="ProtNLM"/>
    </source>
</evidence>
<keyword evidence="2" id="KW-0521">NADP</keyword>
<keyword evidence="3" id="KW-0560">Oxidoreductase</keyword>
<dbReference type="eggNOG" id="ENOG502QPT5">
    <property type="taxonomic scope" value="Eukaryota"/>
</dbReference>
<evidence type="ECO:0000256" key="4">
    <source>
        <dbReference type="SAM" id="MobiDB-lite"/>
    </source>
</evidence>
<protein>
    <recommendedName>
        <fullName evidence="9">Ketopantoate reductase C-terminal domain-containing protein</fullName>
    </recommendedName>
</protein>
<evidence type="ECO:0000259" key="6">
    <source>
        <dbReference type="Pfam" id="PF08546"/>
    </source>
</evidence>
<dbReference type="Pfam" id="PF02558">
    <property type="entry name" value="ApbA"/>
    <property type="match status" value="1"/>
</dbReference>
<dbReference type="InterPro" id="IPR050838">
    <property type="entry name" value="Ketopantoate_reductase"/>
</dbReference>
<evidence type="ECO:0000256" key="3">
    <source>
        <dbReference type="ARBA" id="ARBA00023002"/>
    </source>
</evidence>
<feature type="region of interest" description="Disordered" evidence="4">
    <location>
        <begin position="1"/>
        <end position="53"/>
    </location>
</feature>
<dbReference type="SUPFAM" id="SSF48179">
    <property type="entry name" value="6-phosphogluconate dehydrogenase C-terminal domain-like"/>
    <property type="match status" value="1"/>
</dbReference>
<feature type="domain" description="Ketopantoate reductase N-terminal" evidence="5">
    <location>
        <begin position="94"/>
        <end position="235"/>
    </location>
</feature>
<dbReference type="RefSeq" id="XP_003651493.1">
    <property type="nucleotide sequence ID" value="XM_003651445.1"/>
</dbReference>
<dbReference type="PANTHER" id="PTHR43765">
    <property type="entry name" value="2-DEHYDROPANTOATE 2-REDUCTASE-RELATED"/>
    <property type="match status" value="1"/>
</dbReference>
<dbReference type="Pfam" id="PF08546">
    <property type="entry name" value="ApbA_C"/>
    <property type="match status" value="1"/>
</dbReference>
<name>G2R3Q7_THETT</name>
<sequence length="473" mass="52761">MRSQPVNLLGKAAPFQPLTSVKEDGRSAKEPATAERSPASAEPAVPAEQEMSGELGELRRIQSKVALWDAEERRADGRQLRLADGPPVRRSDQIHVMGLNLAGRYIAHTLAGCQTIPPVRYILHSRSLYGRWRDANKQLTLIRGNDIIVRRRVVGEYISEELEGTPGEAVIENLIVTVPAGQVLQALQTIRNRLDHRSTICLINDCLGVAEALIEAYFPDESRRPTFLLGHFTTALGHTDDLFSVSEVRPGRLYLSLFSPQGQQADGRFRIKRHPPLERTERATSFLRLLTAMPGLKATGHPMADFLRLKLPTVAFRTVVDPLAALFDCRYDHLLQNTYARQLMDRLVGEVSRVVSLLPECRDSPKFRQLAIASSLRDEVRRKLMLQRTADSRMRAQIGHGWDTDIDFLSGYFVRRGRELRAGVTALDSIMWAVKAKGVIRKARLEQLKAQSQAKASSSSAGGGNGQDQAQRQ</sequence>
<dbReference type="OrthoDB" id="73846at2759"/>
<feature type="compositionally biased region" description="Low complexity" evidence="4">
    <location>
        <begin position="34"/>
        <end position="48"/>
    </location>
</feature>
<feature type="domain" description="Ketopantoate reductase C-terminal" evidence="6">
    <location>
        <begin position="306"/>
        <end position="437"/>
    </location>
</feature>
<reference evidence="7 8" key="1">
    <citation type="journal article" date="2011" name="Nat. Biotechnol.">
        <title>Comparative genomic analysis of the thermophilic biomass-degrading fungi Myceliophthora thermophila and Thielavia terrestris.</title>
        <authorList>
            <person name="Berka R.M."/>
            <person name="Grigoriev I.V."/>
            <person name="Otillar R."/>
            <person name="Salamov A."/>
            <person name="Grimwood J."/>
            <person name="Reid I."/>
            <person name="Ishmael N."/>
            <person name="John T."/>
            <person name="Darmond C."/>
            <person name="Moisan M.-C."/>
            <person name="Henrissat B."/>
            <person name="Coutinho P.M."/>
            <person name="Lombard V."/>
            <person name="Natvig D.O."/>
            <person name="Lindquist E."/>
            <person name="Schmutz J."/>
            <person name="Lucas S."/>
            <person name="Harris P."/>
            <person name="Powlowski J."/>
            <person name="Bellemare A."/>
            <person name="Taylor D."/>
            <person name="Butler G."/>
            <person name="de Vries R.P."/>
            <person name="Allijn I.E."/>
            <person name="van den Brink J."/>
            <person name="Ushinsky S."/>
            <person name="Storms R."/>
            <person name="Powell A.J."/>
            <person name="Paulsen I.T."/>
            <person name="Elbourne L.D.H."/>
            <person name="Baker S.E."/>
            <person name="Magnuson J."/>
            <person name="LaBoissiere S."/>
            <person name="Clutterbuck A.J."/>
            <person name="Martinez D."/>
            <person name="Wogulis M."/>
            <person name="de Leon A.L."/>
            <person name="Rey M.W."/>
            <person name="Tsang A."/>
        </authorList>
    </citation>
    <scope>NUCLEOTIDE SEQUENCE [LARGE SCALE GENOMIC DNA]</scope>
    <source>
        <strain evidence="8">ATCC 38088 / NRRL 8126</strain>
    </source>
</reference>
<proteinExistence type="inferred from homology"/>